<dbReference type="Pfam" id="PF03176">
    <property type="entry name" value="MMPL"/>
    <property type="match status" value="2"/>
</dbReference>
<evidence type="ECO:0000256" key="3">
    <source>
        <dbReference type="ARBA" id="ARBA00022475"/>
    </source>
</evidence>
<feature type="transmembrane region" description="Helical" evidence="7">
    <location>
        <begin position="624"/>
        <end position="646"/>
    </location>
</feature>
<feature type="transmembrane region" description="Helical" evidence="7">
    <location>
        <begin position="174"/>
        <end position="193"/>
    </location>
</feature>
<feature type="transmembrane region" description="Helical" evidence="7">
    <location>
        <begin position="652"/>
        <end position="673"/>
    </location>
</feature>
<comment type="caution">
    <text evidence="9">The sequence shown here is derived from an EMBL/GenBank/DDBJ whole genome shotgun (WGS) entry which is preliminary data.</text>
</comment>
<keyword evidence="4 7" id="KW-0812">Transmembrane</keyword>
<dbReference type="InterPro" id="IPR004869">
    <property type="entry name" value="MMPL_dom"/>
</dbReference>
<keyword evidence="10" id="KW-1185">Reference proteome</keyword>
<comment type="similarity">
    <text evidence="2">Belongs to the resistance-nodulation-cell division (RND) (TC 2.A.6) family. MmpL subfamily.</text>
</comment>
<accession>A0A4Q7KWB8</accession>
<dbReference type="InterPro" id="IPR000731">
    <property type="entry name" value="SSD"/>
</dbReference>
<evidence type="ECO:0000256" key="6">
    <source>
        <dbReference type="ARBA" id="ARBA00023136"/>
    </source>
</evidence>
<evidence type="ECO:0000259" key="8">
    <source>
        <dbReference type="PROSITE" id="PS50156"/>
    </source>
</evidence>
<feature type="transmembrane region" description="Helical" evidence="7">
    <location>
        <begin position="227"/>
        <end position="248"/>
    </location>
</feature>
<feature type="transmembrane region" description="Helical" evidence="7">
    <location>
        <begin position="278"/>
        <end position="299"/>
    </location>
</feature>
<dbReference type="OrthoDB" id="7051771at2"/>
<dbReference type="EMBL" id="SGWQ01000003">
    <property type="protein sequence ID" value="RZS40975.1"/>
    <property type="molecule type" value="Genomic_DNA"/>
</dbReference>
<evidence type="ECO:0000256" key="7">
    <source>
        <dbReference type="SAM" id="Phobius"/>
    </source>
</evidence>
<dbReference type="PROSITE" id="PS50156">
    <property type="entry name" value="SSD"/>
    <property type="match status" value="1"/>
</dbReference>
<evidence type="ECO:0000256" key="1">
    <source>
        <dbReference type="ARBA" id="ARBA00004651"/>
    </source>
</evidence>
<feature type="transmembrane region" description="Helical" evidence="7">
    <location>
        <begin position="305"/>
        <end position="329"/>
    </location>
</feature>
<evidence type="ECO:0000313" key="10">
    <source>
        <dbReference type="Proteomes" id="UP000294257"/>
    </source>
</evidence>
<dbReference type="PANTHER" id="PTHR33406">
    <property type="entry name" value="MEMBRANE PROTEIN MJ1562-RELATED"/>
    <property type="match status" value="1"/>
</dbReference>
<protein>
    <submittedName>
        <fullName evidence="9">RND superfamily putative drug exporter</fullName>
    </submittedName>
</protein>
<dbReference type="InterPro" id="IPR050545">
    <property type="entry name" value="Mycobact_MmpL"/>
</dbReference>
<comment type="subcellular location">
    <subcellularLocation>
        <location evidence="1">Cell membrane</location>
        <topology evidence="1">Multi-pass membrane protein</topology>
    </subcellularLocation>
</comment>
<dbReference type="SUPFAM" id="SSF82866">
    <property type="entry name" value="Multidrug efflux transporter AcrB transmembrane domain"/>
    <property type="match status" value="2"/>
</dbReference>
<feature type="domain" description="SSD" evidence="8">
    <location>
        <begin position="197"/>
        <end position="328"/>
    </location>
</feature>
<proteinExistence type="inferred from homology"/>
<organism evidence="9 10">
    <name type="scientific">Herbihabitans rhizosphaerae</name>
    <dbReference type="NCBI Taxonomy" id="1872711"/>
    <lineage>
        <taxon>Bacteria</taxon>
        <taxon>Bacillati</taxon>
        <taxon>Actinomycetota</taxon>
        <taxon>Actinomycetes</taxon>
        <taxon>Pseudonocardiales</taxon>
        <taxon>Pseudonocardiaceae</taxon>
        <taxon>Herbihabitans</taxon>
    </lineage>
</organism>
<dbReference type="Gene3D" id="1.20.1640.10">
    <property type="entry name" value="Multidrug efflux transporter AcrB transmembrane domain"/>
    <property type="match status" value="2"/>
</dbReference>
<keyword evidence="3" id="KW-1003">Cell membrane</keyword>
<feature type="transmembrane region" description="Helical" evidence="7">
    <location>
        <begin position="200"/>
        <end position="221"/>
    </location>
</feature>
<evidence type="ECO:0000256" key="5">
    <source>
        <dbReference type="ARBA" id="ARBA00022989"/>
    </source>
</evidence>
<dbReference type="AlphaFoldDB" id="A0A4Q7KWB8"/>
<dbReference type="GO" id="GO:0005886">
    <property type="term" value="C:plasma membrane"/>
    <property type="evidence" value="ECO:0007669"/>
    <property type="project" value="UniProtKB-SubCell"/>
</dbReference>
<feature type="transmembrane region" description="Helical" evidence="7">
    <location>
        <begin position="506"/>
        <end position="525"/>
    </location>
</feature>
<dbReference type="PANTHER" id="PTHR33406:SF11">
    <property type="entry name" value="MEMBRANE PROTEIN SCO6666-RELATED"/>
    <property type="match status" value="1"/>
</dbReference>
<feature type="transmembrane region" description="Helical" evidence="7">
    <location>
        <begin position="532"/>
        <end position="553"/>
    </location>
</feature>
<dbReference type="Proteomes" id="UP000294257">
    <property type="component" value="Unassembled WGS sequence"/>
</dbReference>
<evidence type="ECO:0000313" key="9">
    <source>
        <dbReference type="EMBL" id="RZS40975.1"/>
    </source>
</evidence>
<feature type="transmembrane region" description="Helical" evidence="7">
    <location>
        <begin position="364"/>
        <end position="382"/>
    </location>
</feature>
<evidence type="ECO:0000256" key="4">
    <source>
        <dbReference type="ARBA" id="ARBA00022692"/>
    </source>
</evidence>
<name>A0A4Q7KWB8_9PSEU</name>
<sequence>MFERIGTFAARHAKAVLAVTLVVLAGAAVLGFTAFGKLKSEGFTDPNAESSQAQQLINQHFGGQSDLLFLITPKTGGVDEPAAREAGARLTQRLAGEPELAKVTSYFTTNAPPMRAADGRHAIAVAHLTTPEDKRNDAVSDIAERYRDTDGLTVRLGGQPAVNQNITEQVGSDIAIAESIAVPITLALLILAFGGLIAGLLPLAVAAITVFGTFAVLAVLASVTDVSIFSINLTMGLGLGLAIDYALLTVSRFREELDGGADTEAAVIRTVATAGRTITFSAATVAVALSALLLFPLYFLRSFAYAGIAVIVIAMISAVVVLPALLSVLGDRVNAGRVPWARRARTAESPLWGRLAKVVMRRPVLTSLPILVMLIAAALPLLQVNFGQPDDRVLPTSVSSRQVGDTVRERFPGADTRATQVVLTGSADQNAIADYAGRLSTVDGVAGVRPQGQLLTVTTGADPRSDEAKRMVDGVRATAAPPGTTAKVTGETAVLMDSQQAIGDRLWIAALLIVVTTLVLLFLFTGSVLQPLRALVLNVIGLSATLGIMVLIFQQGWLQGLLGFTALPLDTSMLVLLFVIAFGLSMDYEVFVISRIKEARDAGASTVDAVTGGLSHTGRIVTTAAALLAVSFFAFGTSGVSFIQMFGIGSGLAILIDATLLRGILVPAAIRLLGDAAWWSPRPLRRLHGRFGISETAPPTPEREKVVV</sequence>
<gene>
    <name evidence="9" type="ORF">EV193_103293</name>
</gene>
<feature type="transmembrane region" description="Helical" evidence="7">
    <location>
        <begin position="573"/>
        <end position="593"/>
    </location>
</feature>
<dbReference type="RefSeq" id="WP_130343953.1">
    <property type="nucleotide sequence ID" value="NZ_SGWQ01000003.1"/>
</dbReference>
<reference evidence="9 10" key="1">
    <citation type="submission" date="2019-02" db="EMBL/GenBank/DDBJ databases">
        <title>Genomic Encyclopedia of Type Strains, Phase IV (KMG-IV): sequencing the most valuable type-strain genomes for metagenomic binning, comparative biology and taxonomic classification.</title>
        <authorList>
            <person name="Goeker M."/>
        </authorList>
    </citation>
    <scope>NUCLEOTIDE SEQUENCE [LARGE SCALE GENOMIC DNA]</scope>
    <source>
        <strain evidence="9 10">DSM 101727</strain>
    </source>
</reference>
<keyword evidence="6 7" id="KW-0472">Membrane</keyword>
<evidence type="ECO:0000256" key="2">
    <source>
        <dbReference type="ARBA" id="ARBA00010157"/>
    </source>
</evidence>
<keyword evidence="5 7" id="KW-1133">Transmembrane helix</keyword>